<protein>
    <recommendedName>
        <fullName evidence="3">Alcohol dehydrogenase</fullName>
    </recommendedName>
</protein>
<dbReference type="InterPro" id="IPR052711">
    <property type="entry name" value="Zinc_ADH-like"/>
</dbReference>
<evidence type="ECO:0008006" key="3">
    <source>
        <dbReference type="Google" id="ProtNLM"/>
    </source>
</evidence>
<accession>A0ABR3VS04</accession>
<evidence type="ECO:0000313" key="1">
    <source>
        <dbReference type="EMBL" id="KAL1844449.1"/>
    </source>
</evidence>
<organism evidence="1 2">
    <name type="scientific">Phialemonium thermophilum</name>
    <dbReference type="NCBI Taxonomy" id="223376"/>
    <lineage>
        <taxon>Eukaryota</taxon>
        <taxon>Fungi</taxon>
        <taxon>Dikarya</taxon>
        <taxon>Ascomycota</taxon>
        <taxon>Pezizomycotina</taxon>
        <taxon>Sordariomycetes</taxon>
        <taxon>Sordariomycetidae</taxon>
        <taxon>Cephalothecales</taxon>
        <taxon>Cephalothecaceae</taxon>
        <taxon>Phialemonium</taxon>
    </lineage>
</organism>
<dbReference type="Gene3D" id="3.40.50.720">
    <property type="entry name" value="NAD(P)-binding Rossmann-like Domain"/>
    <property type="match status" value="1"/>
</dbReference>
<proteinExistence type="predicted"/>
<sequence length="88" mass="9833">MGGIVSIIGFLGGTKPDVTALDALNHLCTFRGVYVGSRQMMEDMVRAVEANHIKPVVDDRVFSLDQVREAYDYMWAQSHFGKLTIDLD</sequence>
<comment type="caution">
    <text evidence="1">The sequence shown here is derived from an EMBL/GenBank/DDBJ whole genome shotgun (WGS) entry which is preliminary data.</text>
</comment>
<dbReference type="Gene3D" id="3.90.180.10">
    <property type="entry name" value="Medium-chain alcohol dehydrogenases, catalytic domain"/>
    <property type="match status" value="1"/>
</dbReference>
<dbReference type="PANTHER" id="PTHR45033">
    <property type="match status" value="1"/>
</dbReference>
<evidence type="ECO:0000313" key="2">
    <source>
        <dbReference type="Proteomes" id="UP001586593"/>
    </source>
</evidence>
<dbReference type="InterPro" id="IPR036291">
    <property type="entry name" value="NAD(P)-bd_dom_sf"/>
</dbReference>
<gene>
    <name evidence="1" type="ORF">VTK73DRAFT_2542</name>
</gene>
<dbReference type="Pfam" id="PF13602">
    <property type="entry name" value="ADH_zinc_N_2"/>
    <property type="match status" value="1"/>
</dbReference>
<keyword evidence="2" id="KW-1185">Reference proteome</keyword>
<name>A0ABR3VS04_9PEZI</name>
<dbReference type="EMBL" id="JAZHXJ010001709">
    <property type="protein sequence ID" value="KAL1844449.1"/>
    <property type="molecule type" value="Genomic_DNA"/>
</dbReference>
<dbReference type="SUPFAM" id="SSF51735">
    <property type="entry name" value="NAD(P)-binding Rossmann-fold domains"/>
    <property type="match status" value="1"/>
</dbReference>
<reference evidence="1 2" key="1">
    <citation type="journal article" date="2024" name="Commun. Biol.">
        <title>Comparative genomic analysis of thermophilic fungi reveals convergent evolutionary adaptations and gene losses.</title>
        <authorList>
            <person name="Steindorff A.S."/>
            <person name="Aguilar-Pontes M.V."/>
            <person name="Robinson A.J."/>
            <person name="Andreopoulos B."/>
            <person name="LaButti K."/>
            <person name="Kuo A."/>
            <person name="Mondo S."/>
            <person name="Riley R."/>
            <person name="Otillar R."/>
            <person name="Haridas S."/>
            <person name="Lipzen A."/>
            <person name="Grimwood J."/>
            <person name="Schmutz J."/>
            <person name="Clum A."/>
            <person name="Reid I.D."/>
            <person name="Moisan M.C."/>
            <person name="Butler G."/>
            <person name="Nguyen T.T.M."/>
            <person name="Dewar K."/>
            <person name="Conant G."/>
            <person name="Drula E."/>
            <person name="Henrissat B."/>
            <person name="Hansel C."/>
            <person name="Singer S."/>
            <person name="Hutchinson M.I."/>
            <person name="de Vries R.P."/>
            <person name="Natvig D.O."/>
            <person name="Powell A.J."/>
            <person name="Tsang A."/>
            <person name="Grigoriev I.V."/>
        </authorList>
    </citation>
    <scope>NUCLEOTIDE SEQUENCE [LARGE SCALE GENOMIC DNA]</scope>
    <source>
        <strain evidence="1 2">ATCC 24622</strain>
    </source>
</reference>
<dbReference type="Proteomes" id="UP001586593">
    <property type="component" value="Unassembled WGS sequence"/>
</dbReference>
<dbReference type="PANTHER" id="PTHR45033:SF2">
    <property type="entry name" value="ZINC-TYPE ALCOHOL DEHYDROGENASE-LIKE PROTEIN C1773.06C"/>
    <property type="match status" value="1"/>
</dbReference>